<dbReference type="EMBL" id="JAGSOG010000344">
    <property type="protein sequence ID" value="MBR7838888.1"/>
    <property type="molecule type" value="Genomic_DNA"/>
</dbReference>
<sequence length="174" mass="17375">MRKVLLALTLTAVGLALLLSFKSRGSSIAALGTTSTVQNNTEANTSAQTGASASPSPSATSSAASPKTSSSSSSSPSSSKKAASGTYTGTAVDTRYGPVQVQAVVSDGKLTNVNVLQVPDNGNYEDQIVSIALPELKSEALAAQSGNIDSISGATFTSEGYAQSLQAALDQAGL</sequence>
<dbReference type="GO" id="GO:0016020">
    <property type="term" value="C:membrane"/>
    <property type="evidence" value="ECO:0007669"/>
    <property type="project" value="InterPro"/>
</dbReference>
<keyword evidence="2" id="KW-0732">Signal</keyword>
<dbReference type="Proteomes" id="UP000675781">
    <property type="component" value="Unassembled WGS sequence"/>
</dbReference>
<evidence type="ECO:0000313" key="4">
    <source>
        <dbReference type="EMBL" id="MBR7838888.1"/>
    </source>
</evidence>
<evidence type="ECO:0000259" key="3">
    <source>
        <dbReference type="SMART" id="SM00900"/>
    </source>
</evidence>
<feature type="region of interest" description="Disordered" evidence="1">
    <location>
        <begin position="44"/>
        <end position="90"/>
    </location>
</feature>
<dbReference type="Gene3D" id="3.90.1010.20">
    <property type="match status" value="1"/>
</dbReference>
<feature type="compositionally biased region" description="Low complexity" evidence="1">
    <location>
        <begin position="51"/>
        <end position="84"/>
    </location>
</feature>
<organism evidence="4 5">
    <name type="scientific">Actinospica durhamensis</name>
    <dbReference type="NCBI Taxonomy" id="1508375"/>
    <lineage>
        <taxon>Bacteria</taxon>
        <taxon>Bacillati</taxon>
        <taxon>Actinomycetota</taxon>
        <taxon>Actinomycetes</taxon>
        <taxon>Catenulisporales</taxon>
        <taxon>Actinospicaceae</taxon>
        <taxon>Actinospica</taxon>
    </lineage>
</organism>
<evidence type="ECO:0000256" key="2">
    <source>
        <dbReference type="SAM" id="SignalP"/>
    </source>
</evidence>
<evidence type="ECO:0000256" key="1">
    <source>
        <dbReference type="SAM" id="MobiDB-lite"/>
    </source>
</evidence>
<feature type="domain" description="FMN-binding" evidence="3">
    <location>
        <begin position="95"/>
        <end position="172"/>
    </location>
</feature>
<keyword evidence="5" id="KW-1185">Reference proteome</keyword>
<evidence type="ECO:0000313" key="5">
    <source>
        <dbReference type="Proteomes" id="UP000675781"/>
    </source>
</evidence>
<proteinExistence type="predicted"/>
<name>A0A941IVA0_9ACTN</name>
<accession>A0A941IVA0</accession>
<dbReference type="GO" id="GO:0010181">
    <property type="term" value="F:FMN binding"/>
    <property type="evidence" value="ECO:0007669"/>
    <property type="project" value="InterPro"/>
</dbReference>
<dbReference type="RefSeq" id="WP_212533338.1">
    <property type="nucleotide sequence ID" value="NZ_JAGSOG010000344.1"/>
</dbReference>
<dbReference type="SMART" id="SM00900">
    <property type="entry name" value="FMN_bind"/>
    <property type="match status" value="1"/>
</dbReference>
<protein>
    <submittedName>
        <fullName evidence="4">FMN-binding protein</fullName>
    </submittedName>
</protein>
<gene>
    <name evidence="4" type="ORF">KDL01_36815</name>
</gene>
<feature type="chain" id="PRO_5037048586" evidence="2">
    <location>
        <begin position="30"/>
        <end position="174"/>
    </location>
</feature>
<feature type="signal peptide" evidence="2">
    <location>
        <begin position="1"/>
        <end position="29"/>
    </location>
</feature>
<dbReference type="InterPro" id="IPR007329">
    <property type="entry name" value="FMN-bd"/>
</dbReference>
<dbReference type="Pfam" id="PF04205">
    <property type="entry name" value="FMN_bind"/>
    <property type="match status" value="1"/>
</dbReference>
<reference evidence="4" key="1">
    <citation type="submission" date="2021-04" db="EMBL/GenBank/DDBJ databases">
        <title>Genome based classification of Actinospica acidithermotolerans sp. nov., an actinobacterium isolated from an Indonesian hot spring.</title>
        <authorList>
            <person name="Kusuma A.B."/>
            <person name="Putra K.E."/>
            <person name="Nafisah S."/>
            <person name="Loh J."/>
            <person name="Nouioui I."/>
            <person name="Goodfellow M."/>
        </authorList>
    </citation>
    <scope>NUCLEOTIDE SEQUENCE</scope>
    <source>
        <strain evidence="4">CSCA 57</strain>
    </source>
</reference>
<dbReference type="AlphaFoldDB" id="A0A941IVA0"/>
<comment type="caution">
    <text evidence="4">The sequence shown here is derived from an EMBL/GenBank/DDBJ whole genome shotgun (WGS) entry which is preliminary data.</text>
</comment>